<evidence type="ECO:0000256" key="1">
    <source>
        <dbReference type="ARBA" id="ARBA00023224"/>
    </source>
</evidence>
<evidence type="ECO:0000313" key="5">
    <source>
        <dbReference type="Proteomes" id="UP000479114"/>
    </source>
</evidence>
<dbReference type="PROSITE" id="PS50111">
    <property type="entry name" value="CHEMOTAXIS_TRANSDUC_2"/>
    <property type="match status" value="1"/>
</dbReference>
<reference evidence="4 5" key="1">
    <citation type="submission" date="2020-02" db="EMBL/GenBank/DDBJ databases">
        <title>Paenibacillus sp. nov., isolated from rhizosphere soil of tomato.</title>
        <authorList>
            <person name="Weon H.-Y."/>
            <person name="Lee S.A."/>
        </authorList>
    </citation>
    <scope>NUCLEOTIDE SEQUENCE [LARGE SCALE GENOMIC DNA]</scope>
    <source>
        <strain evidence="4 5">14171R-81</strain>
    </source>
</reference>
<dbReference type="PANTHER" id="PTHR32089">
    <property type="entry name" value="METHYL-ACCEPTING CHEMOTAXIS PROTEIN MCPB"/>
    <property type="match status" value="1"/>
</dbReference>
<dbReference type="Pfam" id="PF00015">
    <property type="entry name" value="MCPsignal"/>
    <property type="match status" value="1"/>
</dbReference>
<dbReference type="AlphaFoldDB" id="A0A6C0P5Y0"/>
<dbReference type="InterPro" id="IPR004089">
    <property type="entry name" value="MCPsignal_dom"/>
</dbReference>
<dbReference type="GO" id="GO:0007165">
    <property type="term" value="P:signal transduction"/>
    <property type="evidence" value="ECO:0007669"/>
    <property type="project" value="UniProtKB-KW"/>
</dbReference>
<dbReference type="SUPFAM" id="SSF58104">
    <property type="entry name" value="Methyl-accepting chemotaxis protein (MCP) signaling domain"/>
    <property type="match status" value="1"/>
</dbReference>
<dbReference type="Proteomes" id="UP000479114">
    <property type="component" value="Chromosome"/>
</dbReference>
<protein>
    <submittedName>
        <fullName evidence="4">CBS domain-containing protein</fullName>
    </submittedName>
</protein>
<dbReference type="EMBL" id="CP048286">
    <property type="protein sequence ID" value="QHW33928.1"/>
    <property type="molecule type" value="Genomic_DNA"/>
</dbReference>
<keyword evidence="5" id="KW-1185">Reference proteome</keyword>
<evidence type="ECO:0000256" key="2">
    <source>
        <dbReference type="PROSITE-ProRule" id="PRU00284"/>
    </source>
</evidence>
<dbReference type="KEGG" id="prz:GZH47_26105"/>
<evidence type="ECO:0000313" key="4">
    <source>
        <dbReference type="EMBL" id="QHW33928.1"/>
    </source>
</evidence>
<dbReference type="SMART" id="SM00283">
    <property type="entry name" value="MA"/>
    <property type="match status" value="1"/>
</dbReference>
<name>A0A6C0P5Y0_9BACL</name>
<organism evidence="4 5">
    <name type="scientific">Paenibacillus rhizovicinus</name>
    <dbReference type="NCBI Taxonomy" id="2704463"/>
    <lineage>
        <taxon>Bacteria</taxon>
        <taxon>Bacillati</taxon>
        <taxon>Bacillota</taxon>
        <taxon>Bacilli</taxon>
        <taxon>Bacillales</taxon>
        <taxon>Paenibacillaceae</taxon>
        <taxon>Paenibacillus</taxon>
    </lineage>
</organism>
<dbReference type="Gene3D" id="3.10.580.10">
    <property type="entry name" value="CBS-domain"/>
    <property type="match status" value="1"/>
</dbReference>
<accession>A0A6C0P5Y0</accession>
<evidence type="ECO:0000259" key="3">
    <source>
        <dbReference type="PROSITE" id="PS50111"/>
    </source>
</evidence>
<dbReference type="RefSeq" id="WP_162643925.1">
    <property type="nucleotide sequence ID" value="NZ_CP048286.1"/>
</dbReference>
<feature type="domain" description="Methyl-accepting transducer" evidence="3">
    <location>
        <begin position="173"/>
        <end position="390"/>
    </location>
</feature>
<sequence length="397" mass="42872">MSAAVVEWKEVGAVSGEAANPVNQASSVNQAGIARGLDDQDLIAAFIREAPSVAAARTCSEVIAQFAASPDHECVVVCDADDKPLGLVMKIRLTIIQTHRFGREIYYRRSITKLMDAHPLTVDRGVSPQELLDRALGREDRTLYDCVIVTMDERLIGILTMSDLLKMSRLLQQQTVQSQVTMIQGAQAMISDIDRSVHQTYEASVKGEVMSATMLDLTLKGKNELDKVSAAIQSVSQRTNLQEQQIGQLHERAGSIGAVSKLIRELADQCNLLAVNATIEAARAGEHGRGFAVVANEVRQLATQTKSSADDINRLIGSILDAVKETVHLVGLGRSEADASQAYVSVAADVFQQLFHAAADNSSSASNIGKLSQQAYEQAQQVTQSIQTLVNDMQAKS</sequence>
<dbReference type="PANTHER" id="PTHR32089:SF112">
    <property type="entry name" value="LYSOZYME-LIKE PROTEIN-RELATED"/>
    <property type="match status" value="1"/>
</dbReference>
<proteinExistence type="predicted"/>
<dbReference type="Gene3D" id="1.10.287.950">
    <property type="entry name" value="Methyl-accepting chemotaxis protein"/>
    <property type="match status" value="1"/>
</dbReference>
<dbReference type="InterPro" id="IPR000644">
    <property type="entry name" value="CBS_dom"/>
</dbReference>
<dbReference type="SUPFAM" id="SSF54631">
    <property type="entry name" value="CBS-domain pair"/>
    <property type="match status" value="1"/>
</dbReference>
<dbReference type="InterPro" id="IPR046342">
    <property type="entry name" value="CBS_dom_sf"/>
</dbReference>
<keyword evidence="1 2" id="KW-0807">Transducer</keyword>
<dbReference type="Pfam" id="PF00571">
    <property type="entry name" value="CBS"/>
    <property type="match status" value="1"/>
</dbReference>
<dbReference type="GO" id="GO:0016020">
    <property type="term" value="C:membrane"/>
    <property type="evidence" value="ECO:0007669"/>
    <property type="project" value="InterPro"/>
</dbReference>
<gene>
    <name evidence="4" type="ORF">GZH47_26105</name>
</gene>